<dbReference type="GO" id="GO:0016020">
    <property type="term" value="C:membrane"/>
    <property type="evidence" value="ECO:0007669"/>
    <property type="project" value="UniProtKB-SubCell"/>
</dbReference>
<dbReference type="InterPro" id="IPR003362">
    <property type="entry name" value="Bact_transf"/>
</dbReference>
<dbReference type="RefSeq" id="WP_166588341.1">
    <property type="nucleotide sequence ID" value="NZ_WWEO01000045.1"/>
</dbReference>
<dbReference type="Proteomes" id="UP000638732">
    <property type="component" value="Unassembled WGS sequence"/>
</dbReference>
<keyword evidence="10" id="KW-1185">Reference proteome</keyword>
<evidence type="ECO:0000259" key="8">
    <source>
        <dbReference type="Pfam" id="PF02397"/>
    </source>
</evidence>
<comment type="subcellular location">
    <subcellularLocation>
        <location evidence="1">Membrane</location>
        <topology evidence="1">Multi-pass membrane protein</topology>
    </subcellularLocation>
</comment>
<feature type="transmembrane region" description="Helical" evidence="7">
    <location>
        <begin position="72"/>
        <end position="92"/>
    </location>
</feature>
<protein>
    <submittedName>
        <fullName evidence="9">Undecaprenyl-phosphate glucose phosphotransferase</fullName>
        <ecNumber evidence="9">2.7.8.31</ecNumber>
    </submittedName>
</protein>
<dbReference type="NCBIfam" id="TIGR03025">
    <property type="entry name" value="EPS_sugtrans"/>
    <property type="match status" value="1"/>
</dbReference>
<reference evidence="9" key="2">
    <citation type="submission" date="2020-10" db="EMBL/GenBank/DDBJ databases">
        <title>Mucilaginibacter sp. nov., isolated from soil.</title>
        <authorList>
            <person name="Jeon C.O."/>
        </authorList>
    </citation>
    <scope>NUCLEOTIDE SEQUENCE</scope>
    <source>
        <strain evidence="9">R11</strain>
    </source>
</reference>
<sequence length="454" mass="52341">MKNGHHFISGLILKIADLVIVTLSFVTAINLFGNNVFDYVNYLFLANYLWILAALVGGVYKKQGADVENKIYNGSIKTYVLFVVFFLSFVAFSRDIGLSGRFILFFYNFILIGLVITRLLSAFVENLITRNFNVYKSVAVLGNSKIGVKLASHFANADSKFLFQGVVNNDSSDEHEMAHSIKDYIINASENGIKEVYLPMSMDKLSSMQYLQQEAEKYCVRLKLVPDMENHLQRQYKIDYIGAVPVLSLRNDPLEDADNQMIKRIFDVVFSLFVIIFVLSWLYPILALIIKIQSPGPAIYTQLRSGKDNQPFKCYKFRSMKVQKDDVFRQATKDDDRITKIGKFIRKTSLDELPQFFNVLKGNMSVVGPRPHPLSMTQKYRQSIDQYMVRHFLKSGITGWAQVNGFRGETQDQRMMEKRVEFDIQYLERWSIELDIKIIFMTVFNIVKGEKNAY</sequence>
<dbReference type="Pfam" id="PF13727">
    <property type="entry name" value="CoA_binding_3"/>
    <property type="match status" value="1"/>
</dbReference>
<keyword evidence="6 7" id="KW-0472">Membrane</keyword>
<evidence type="ECO:0000256" key="2">
    <source>
        <dbReference type="ARBA" id="ARBA00006464"/>
    </source>
</evidence>
<reference evidence="9" key="1">
    <citation type="submission" date="2020-01" db="EMBL/GenBank/DDBJ databases">
        <authorList>
            <person name="Seo Y.L."/>
        </authorList>
    </citation>
    <scope>NUCLEOTIDE SEQUENCE</scope>
    <source>
        <strain evidence="9">R11</strain>
    </source>
</reference>
<evidence type="ECO:0000256" key="4">
    <source>
        <dbReference type="ARBA" id="ARBA00022692"/>
    </source>
</evidence>
<accession>A0A965ZKK0</accession>
<dbReference type="AlphaFoldDB" id="A0A965ZKK0"/>
<dbReference type="Pfam" id="PF02397">
    <property type="entry name" value="Bac_transf"/>
    <property type="match status" value="1"/>
</dbReference>
<dbReference type="EC" id="2.7.8.31" evidence="9"/>
<evidence type="ECO:0000256" key="5">
    <source>
        <dbReference type="ARBA" id="ARBA00022989"/>
    </source>
</evidence>
<dbReference type="EMBL" id="WWEO01000045">
    <property type="protein sequence ID" value="NCD72395.1"/>
    <property type="molecule type" value="Genomic_DNA"/>
</dbReference>
<name>A0A965ZKK0_9SPHI</name>
<evidence type="ECO:0000256" key="6">
    <source>
        <dbReference type="ARBA" id="ARBA00023136"/>
    </source>
</evidence>
<evidence type="ECO:0000256" key="3">
    <source>
        <dbReference type="ARBA" id="ARBA00022679"/>
    </source>
</evidence>
<evidence type="ECO:0000256" key="1">
    <source>
        <dbReference type="ARBA" id="ARBA00004141"/>
    </source>
</evidence>
<gene>
    <name evidence="9" type="ORF">GSY63_23725</name>
</gene>
<feature type="domain" description="Bacterial sugar transferase" evidence="8">
    <location>
        <begin position="263"/>
        <end position="447"/>
    </location>
</feature>
<organism evidence="9 10">
    <name type="scientific">Mucilaginibacter agri</name>
    <dbReference type="NCBI Taxonomy" id="2695265"/>
    <lineage>
        <taxon>Bacteria</taxon>
        <taxon>Pseudomonadati</taxon>
        <taxon>Bacteroidota</taxon>
        <taxon>Sphingobacteriia</taxon>
        <taxon>Sphingobacteriales</taxon>
        <taxon>Sphingobacteriaceae</taxon>
        <taxon>Mucilaginibacter</taxon>
    </lineage>
</organism>
<evidence type="ECO:0000313" key="10">
    <source>
        <dbReference type="Proteomes" id="UP000638732"/>
    </source>
</evidence>
<dbReference type="InterPro" id="IPR017475">
    <property type="entry name" value="EPS_sugar_tfrase"/>
</dbReference>
<comment type="similarity">
    <text evidence="2">Belongs to the bacterial sugar transferase family.</text>
</comment>
<evidence type="ECO:0000256" key="7">
    <source>
        <dbReference type="SAM" id="Phobius"/>
    </source>
</evidence>
<feature type="transmembrane region" description="Helical" evidence="7">
    <location>
        <begin position="39"/>
        <end position="60"/>
    </location>
</feature>
<feature type="transmembrane region" description="Helical" evidence="7">
    <location>
        <begin position="12"/>
        <end position="33"/>
    </location>
</feature>
<feature type="transmembrane region" description="Helical" evidence="7">
    <location>
        <begin position="98"/>
        <end position="120"/>
    </location>
</feature>
<dbReference type="Gene3D" id="3.40.50.720">
    <property type="entry name" value="NAD(P)-binding Rossmann-like Domain"/>
    <property type="match status" value="1"/>
</dbReference>
<evidence type="ECO:0000313" key="9">
    <source>
        <dbReference type="EMBL" id="NCD72395.1"/>
    </source>
</evidence>
<keyword evidence="3 9" id="KW-0808">Transferase</keyword>
<feature type="transmembrane region" description="Helical" evidence="7">
    <location>
        <begin position="268"/>
        <end position="290"/>
    </location>
</feature>
<dbReference type="InterPro" id="IPR017473">
    <property type="entry name" value="Undecaprenyl-P_gluc_Ptfrase"/>
</dbReference>
<proteinExistence type="inferred from homology"/>
<dbReference type="PANTHER" id="PTHR30576:SF0">
    <property type="entry name" value="UNDECAPRENYL-PHOSPHATE N-ACETYLGALACTOSAMINYL 1-PHOSPHATE TRANSFERASE-RELATED"/>
    <property type="match status" value="1"/>
</dbReference>
<keyword evidence="4 7" id="KW-0812">Transmembrane</keyword>
<dbReference type="GO" id="GO:0089702">
    <property type="term" value="F:undecaprenyl-phosphate glucose phosphotransferase activity"/>
    <property type="evidence" value="ECO:0007669"/>
    <property type="project" value="UniProtKB-EC"/>
</dbReference>
<dbReference type="PANTHER" id="PTHR30576">
    <property type="entry name" value="COLANIC BIOSYNTHESIS UDP-GLUCOSE LIPID CARRIER TRANSFERASE"/>
    <property type="match status" value="1"/>
</dbReference>
<keyword evidence="5 7" id="KW-1133">Transmembrane helix</keyword>
<comment type="caution">
    <text evidence="9">The sequence shown here is derived from an EMBL/GenBank/DDBJ whole genome shotgun (WGS) entry which is preliminary data.</text>
</comment>
<dbReference type="NCBIfam" id="TIGR03023">
    <property type="entry name" value="WcaJ_sugtrans"/>
    <property type="match status" value="1"/>
</dbReference>